<evidence type="ECO:0000313" key="3">
    <source>
        <dbReference type="Proteomes" id="UP001597557"/>
    </source>
</evidence>
<feature type="chain" id="PRO_5045655411" evidence="1">
    <location>
        <begin position="21"/>
        <end position="472"/>
    </location>
</feature>
<dbReference type="InterPro" id="IPR011990">
    <property type="entry name" value="TPR-like_helical_dom_sf"/>
</dbReference>
<comment type="caution">
    <text evidence="2">The sequence shown here is derived from an EMBL/GenBank/DDBJ whole genome shotgun (WGS) entry which is preliminary data.</text>
</comment>
<reference evidence="3" key="1">
    <citation type="journal article" date="2019" name="Int. J. Syst. Evol. Microbiol.">
        <title>The Global Catalogue of Microorganisms (GCM) 10K type strain sequencing project: providing services to taxonomists for standard genome sequencing and annotation.</title>
        <authorList>
            <consortium name="The Broad Institute Genomics Platform"/>
            <consortium name="The Broad Institute Genome Sequencing Center for Infectious Disease"/>
            <person name="Wu L."/>
            <person name="Ma J."/>
        </authorList>
    </citation>
    <scope>NUCLEOTIDE SEQUENCE [LARGE SCALE GENOMIC DNA]</scope>
    <source>
        <strain evidence="3">KCTC 22437</strain>
    </source>
</reference>
<dbReference type="Gene3D" id="3.40.50.1820">
    <property type="entry name" value="alpha/beta hydrolase"/>
    <property type="match status" value="1"/>
</dbReference>
<keyword evidence="3" id="KW-1185">Reference proteome</keyword>
<dbReference type="RefSeq" id="WP_377188402.1">
    <property type="nucleotide sequence ID" value="NZ_JBHUPD010000003.1"/>
</dbReference>
<dbReference type="Proteomes" id="UP001597557">
    <property type="component" value="Unassembled WGS sequence"/>
</dbReference>
<dbReference type="Pfam" id="PF00756">
    <property type="entry name" value="Esterase"/>
    <property type="match status" value="1"/>
</dbReference>
<dbReference type="EMBL" id="JBHUPD010000003">
    <property type="protein sequence ID" value="MFD2874201.1"/>
    <property type="molecule type" value="Genomic_DNA"/>
</dbReference>
<protein>
    <submittedName>
        <fullName evidence="2">Alpha/beta hydrolase-fold protein</fullName>
    </submittedName>
</protein>
<dbReference type="InterPro" id="IPR000801">
    <property type="entry name" value="Esterase-like"/>
</dbReference>
<dbReference type="SUPFAM" id="SSF53474">
    <property type="entry name" value="alpha/beta-Hydrolases"/>
    <property type="match status" value="1"/>
</dbReference>
<dbReference type="InterPro" id="IPR019734">
    <property type="entry name" value="TPR_rpt"/>
</dbReference>
<organism evidence="2 3">
    <name type="scientific">Mucilaginibacter ximonensis</name>
    <dbReference type="NCBI Taxonomy" id="538021"/>
    <lineage>
        <taxon>Bacteria</taxon>
        <taxon>Pseudomonadati</taxon>
        <taxon>Bacteroidota</taxon>
        <taxon>Sphingobacteriia</taxon>
        <taxon>Sphingobacteriales</taxon>
        <taxon>Sphingobacteriaceae</taxon>
        <taxon>Mucilaginibacter</taxon>
    </lineage>
</organism>
<dbReference type="SMART" id="SM00028">
    <property type="entry name" value="TPR"/>
    <property type="match status" value="3"/>
</dbReference>
<keyword evidence="1" id="KW-0732">Signal</keyword>
<keyword evidence="2" id="KW-0378">Hydrolase</keyword>
<name>A0ABW5YHC9_9SPHI</name>
<dbReference type="Gene3D" id="1.25.40.10">
    <property type="entry name" value="Tetratricopeptide repeat domain"/>
    <property type="match status" value="2"/>
</dbReference>
<gene>
    <name evidence="2" type="ORF">ACFS5N_17090</name>
</gene>
<evidence type="ECO:0000313" key="2">
    <source>
        <dbReference type="EMBL" id="MFD2874201.1"/>
    </source>
</evidence>
<feature type="signal peptide" evidence="1">
    <location>
        <begin position="1"/>
        <end position="20"/>
    </location>
</feature>
<accession>A0ABW5YHC9</accession>
<dbReference type="SUPFAM" id="SSF48452">
    <property type="entry name" value="TPR-like"/>
    <property type="match status" value="1"/>
</dbReference>
<evidence type="ECO:0000256" key="1">
    <source>
        <dbReference type="SAM" id="SignalP"/>
    </source>
</evidence>
<sequence>MKRTLFTLFLFALLSISANAQTLITKKIFSTYVKDSVAIEVYLPKNYSKTEKYPVVYEFIYDHANYIAATASNMWDIPALLVVHADIKGGNDHYKSTNLDAEGVKYYGFVKNELIPYIDKTYNTANLKVAAGLSQGADYINYILRNDPSLFNTYLNFSLERPIYYTPDFSSYTAKVKDTTAYFIAIANDIPERVKFANQLVDSLKKSPYINIQKENFNNAIHSYSILYALPEALLFAFKNYNIVRKKRSDEALATYYNAVLTEKTEKYGNINYNELIYQILSNSDISKSTDSEIKAFIDSVNSMKQCMDIDLFVVGYELMSKGLYQNAEKAYQMALLKKQNTGKSYMDDISVYFQLAKVYDLDAKPDEALKILQEGYLNTKAKNESMLYVIGYRYIDKNIDVDKGIALLKSMLTGKHIVLGHWSKTDDSVNAEIAKGYFYLKNISQAKIYLNKSLKINPKNEAALKLQASLN</sequence>
<proteinExistence type="predicted"/>
<dbReference type="InterPro" id="IPR029058">
    <property type="entry name" value="AB_hydrolase_fold"/>
</dbReference>
<dbReference type="GO" id="GO:0016787">
    <property type="term" value="F:hydrolase activity"/>
    <property type="evidence" value="ECO:0007669"/>
    <property type="project" value="UniProtKB-KW"/>
</dbReference>